<keyword evidence="3 11" id="KW-0547">Nucleotide-binding</keyword>
<dbReference type="InterPro" id="IPR003593">
    <property type="entry name" value="AAA+_ATPase"/>
</dbReference>
<dbReference type="RefSeq" id="WP_014147063.1">
    <property type="nucleotide sequence ID" value="NC_016112.1"/>
</dbReference>
<dbReference type="GO" id="GO:0005524">
    <property type="term" value="F:ATP binding"/>
    <property type="evidence" value="ECO:0007669"/>
    <property type="project" value="UniProtKB-UniRule"/>
</dbReference>
<feature type="domain" description="ABC transporter" evidence="12">
    <location>
        <begin position="4"/>
        <end position="252"/>
    </location>
</feature>
<evidence type="ECO:0000256" key="6">
    <source>
        <dbReference type="ARBA" id="ARBA00022840"/>
    </source>
</evidence>
<dbReference type="KEGG" id="mah:MEALZ_0562"/>
<evidence type="ECO:0000256" key="5">
    <source>
        <dbReference type="ARBA" id="ARBA00022801"/>
    </source>
</evidence>
<keyword evidence="8 11" id="KW-0234">DNA repair</keyword>
<dbReference type="SUPFAM" id="SSF52540">
    <property type="entry name" value="P-loop containing nucleoside triphosphate hydrolases"/>
    <property type="match status" value="2"/>
</dbReference>
<dbReference type="GO" id="GO:0016887">
    <property type="term" value="F:ATP hydrolysis activity"/>
    <property type="evidence" value="ECO:0007669"/>
    <property type="project" value="UniProtKB-UniRule"/>
</dbReference>
<feature type="domain" description="ABC transporter" evidence="12">
    <location>
        <begin position="319"/>
        <end position="538"/>
    </location>
</feature>
<organism evidence="13 14">
    <name type="scientific">Methylotuvimicrobium alcaliphilum (strain DSM 19304 / NCIMB 14124 / VKM B-2133 / 20Z)</name>
    <name type="common">Methylomicrobium alcaliphilum</name>
    <dbReference type="NCBI Taxonomy" id="1091494"/>
    <lineage>
        <taxon>Bacteria</taxon>
        <taxon>Pseudomonadati</taxon>
        <taxon>Pseudomonadota</taxon>
        <taxon>Gammaproteobacteria</taxon>
        <taxon>Methylococcales</taxon>
        <taxon>Methylococcaceae</taxon>
        <taxon>Methylotuvimicrobium</taxon>
    </lineage>
</organism>
<dbReference type="InterPro" id="IPR037118">
    <property type="entry name" value="Val-tRNA_synth_C_sf"/>
</dbReference>
<feature type="binding site" evidence="11">
    <location>
        <begin position="351"/>
        <end position="358"/>
    </location>
    <ligand>
        <name>ATP</name>
        <dbReference type="ChEBI" id="CHEBI:30616"/>
        <label>2</label>
    </ligand>
</feature>
<keyword evidence="1 11" id="KW-0963">Cytoplasm</keyword>
<evidence type="ECO:0000259" key="12">
    <source>
        <dbReference type="PROSITE" id="PS50893"/>
    </source>
</evidence>
<dbReference type="PANTHER" id="PTHR42855:SF1">
    <property type="entry name" value="ABC TRANSPORTER DOMAIN-CONTAINING PROTEIN"/>
    <property type="match status" value="1"/>
</dbReference>
<dbReference type="EC" id="3.6.1.-" evidence="11"/>
<keyword evidence="7 11" id="KW-0238">DNA-binding</keyword>
<dbReference type="InterPro" id="IPR043686">
    <property type="entry name" value="Uup"/>
</dbReference>
<dbReference type="InterPro" id="IPR051309">
    <property type="entry name" value="ABCF_ATPase"/>
</dbReference>
<comment type="function">
    <text evidence="11">Probably plays a role in ribosome assembly or function. May be involved in resolution of branched DNA intermediates that result from template switching in postreplication gaps. Binds DNA and has ATPase activity.</text>
</comment>
<dbReference type="HAMAP" id="MF_00848">
    <property type="entry name" value="Uup"/>
    <property type="match status" value="1"/>
</dbReference>
<evidence type="ECO:0000256" key="1">
    <source>
        <dbReference type="ARBA" id="ARBA00022490"/>
    </source>
</evidence>
<dbReference type="FunFam" id="3.40.50.300:FF:000011">
    <property type="entry name" value="Putative ABC transporter ATP-binding component"/>
    <property type="match status" value="1"/>
</dbReference>
<accession>G4SZW9</accession>
<evidence type="ECO:0000256" key="2">
    <source>
        <dbReference type="ARBA" id="ARBA00022737"/>
    </source>
</evidence>
<evidence type="ECO:0000256" key="4">
    <source>
        <dbReference type="ARBA" id="ARBA00022763"/>
    </source>
</evidence>
<comment type="subcellular location">
    <subcellularLocation>
        <location evidence="11">Cytoplasm</location>
    </subcellularLocation>
    <text evidence="11">Associates with ribosomes.</text>
</comment>
<evidence type="ECO:0000256" key="3">
    <source>
        <dbReference type="ARBA" id="ARBA00022741"/>
    </source>
</evidence>
<keyword evidence="4 11" id="KW-0227">DNA damage</keyword>
<comment type="catalytic activity">
    <reaction evidence="9 11">
        <text>ATP + H2O = ADP + phosphate + H(+)</text>
        <dbReference type="Rhea" id="RHEA:13065"/>
        <dbReference type="ChEBI" id="CHEBI:15377"/>
        <dbReference type="ChEBI" id="CHEBI:15378"/>
        <dbReference type="ChEBI" id="CHEBI:30616"/>
        <dbReference type="ChEBI" id="CHEBI:43474"/>
        <dbReference type="ChEBI" id="CHEBI:456216"/>
    </reaction>
</comment>
<dbReference type="STRING" id="1091494.MEALZ_0562"/>
<feature type="binding site" evidence="11">
    <location>
        <begin position="36"/>
        <end position="43"/>
    </location>
    <ligand>
        <name>ATP</name>
        <dbReference type="ChEBI" id="CHEBI:30616"/>
        <label>1</label>
    </ligand>
</feature>
<dbReference type="SMART" id="SM00382">
    <property type="entry name" value="AAA"/>
    <property type="match status" value="2"/>
</dbReference>
<dbReference type="InterPro" id="IPR032524">
    <property type="entry name" value="ABC_tran_C"/>
</dbReference>
<dbReference type="AlphaFoldDB" id="G4SZW9"/>
<dbReference type="Pfam" id="PF16326">
    <property type="entry name" value="ABC_tran_CTD"/>
    <property type="match status" value="1"/>
</dbReference>
<dbReference type="GO" id="GO:0005737">
    <property type="term" value="C:cytoplasm"/>
    <property type="evidence" value="ECO:0007669"/>
    <property type="project" value="UniProtKB-SubCell"/>
</dbReference>
<comment type="similarity">
    <text evidence="10 11">Belongs to the ABC transporter superfamily. ABCF family. Uup subfamily.</text>
</comment>
<dbReference type="FunFam" id="3.40.50.300:FF:000309">
    <property type="entry name" value="ABC transporter ATP-binding protein"/>
    <property type="match status" value="1"/>
</dbReference>
<dbReference type="Pfam" id="PF00005">
    <property type="entry name" value="ABC_tran"/>
    <property type="match status" value="2"/>
</dbReference>
<dbReference type="HOGENOM" id="CLU_000604_36_0_6"/>
<dbReference type="EMBL" id="FO082060">
    <property type="protein sequence ID" value="CCE22257.1"/>
    <property type="molecule type" value="Genomic_DNA"/>
</dbReference>
<evidence type="ECO:0000256" key="7">
    <source>
        <dbReference type="ARBA" id="ARBA00023125"/>
    </source>
</evidence>
<keyword evidence="6 11" id="KW-0067">ATP-binding</keyword>
<dbReference type="InterPro" id="IPR003439">
    <property type="entry name" value="ABC_transporter-like_ATP-bd"/>
</dbReference>
<keyword evidence="5 11" id="KW-0378">Hydrolase</keyword>
<evidence type="ECO:0000256" key="8">
    <source>
        <dbReference type="ARBA" id="ARBA00023204"/>
    </source>
</evidence>
<reference evidence="14" key="1">
    <citation type="journal article" date="2012" name="J. Bacteriol.">
        <title>Genome sequence of the haloalkaliphilic methanotrophic bacterium Methylomicrobium alcaliphilum 20Z.</title>
        <authorList>
            <person name="Vuilleumier S."/>
            <person name="Khmelenina V.N."/>
            <person name="Bringel F."/>
            <person name="Reshetnikov A.S."/>
            <person name="Lajus A."/>
            <person name="Mangenot S."/>
            <person name="Rouy Z."/>
            <person name="Op den Camp H.J."/>
            <person name="Jetten M.S."/>
            <person name="Dispirito A.A."/>
            <person name="Dunfield P."/>
            <person name="Klotz M.G."/>
            <person name="Semrau J.D."/>
            <person name="Stein L.Y."/>
            <person name="Barbe V."/>
            <person name="Medigue C."/>
            <person name="Trotsenko Y.A."/>
            <person name="Kalyuzhnaya M.G."/>
        </authorList>
    </citation>
    <scope>NUCLEOTIDE SEQUENCE [LARGE SCALE GENOMIC DNA]</scope>
    <source>
        <strain evidence="14">DSM 19304 / NCIMB 14124 / VKM B-2133 / 20Z</strain>
    </source>
</reference>
<dbReference type="Pfam" id="PF12848">
    <property type="entry name" value="ABC_tran_Xtn"/>
    <property type="match status" value="1"/>
</dbReference>
<keyword evidence="14" id="KW-1185">Reference proteome</keyword>
<dbReference type="GO" id="GO:0003677">
    <property type="term" value="F:DNA binding"/>
    <property type="evidence" value="ECO:0007669"/>
    <property type="project" value="UniProtKB-UniRule"/>
</dbReference>
<gene>
    <name evidence="11 13" type="primary">uup</name>
    <name evidence="13" type="ordered locus">MEALZ_0562</name>
</gene>
<protein>
    <recommendedName>
        <fullName evidence="11">ATP-binding protein Uup</fullName>
        <ecNumber evidence="11">3.6.1.-</ecNumber>
    </recommendedName>
</protein>
<dbReference type="PATRIC" id="fig|271065.3.peg.575"/>
<dbReference type="Gene3D" id="3.40.50.300">
    <property type="entry name" value="P-loop containing nucleotide triphosphate hydrolases"/>
    <property type="match status" value="2"/>
</dbReference>
<evidence type="ECO:0000256" key="10">
    <source>
        <dbReference type="ARBA" id="ARBA00061478"/>
    </source>
</evidence>
<dbReference type="Proteomes" id="UP000008315">
    <property type="component" value="Chromosome"/>
</dbReference>
<dbReference type="PROSITE" id="PS00211">
    <property type="entry name" value="ABC_TRANSPORTER_1"/>
    <property type="match status" value="2"/>
</dbReference>
<dbReference type="Gene3D" id="1.10.287.380">
    <property type="entry name" value="Valyl-tRNA synthetase, C-terminal domain"/>
    <property type="match status" value="1"/>
</dbReference>
<evidence type="ECO:0000256" key="11">
    <source>
        <dbReference type="HAMAP-Rule" id="MF_00848"/>
    </source>
</evidence>
<dbReference type="InterPro" id="IPR027417">
    <property type="entry name" value="P-loop_NTPase"/>
</dbReference>
<evidence type="ECO:0000256" key="9">
    <source>
        <dbReference type="ARBA" id="ARBA00049360"/>
    </source>
</evidence>
<dbReference type="CDD" id="cd03221">
    <property type="entry name" value="ABCF_EF-3"/>
    <property type="match status" value="2"/>
</dbReference>
<proteinExistence type="inferred from homology"/>
<sequence length="630" mass="70932">MPLIRLTNVSIAYGTHALLNNANFQLDPGERVGLLGRNGEGKSTLMKIIAGNIQPDHGEIWRQPELKLAWLEQAPELVGESTIYDAVAAGLGELGQWITRYHALSTQLDNADDKTLQELGDLQHKLESKNGWHFQQQVESTLSRLNLPGELPVKSLSGGWKRRVALARALVLEPELLLLDEPTNHLDLDSITWLEEQLLNFQGAVLFVTHDRFFLQKLATRIVDLDRGNLTSWQGTYDDYLRRKASALEDEANQNAEFDKKLAQEEVWIRQGVKARRTRNEGRVRALKKLRDERAQRRNVQGTTKLSLDRGDTSGKKVIEATDLCKAFDGKPVVKDFSTLIQRGDKIGLIGPNGAGKSTLLKLLLKQLEPDSGTVEQGTRLQVAYFDQLREQLDPEMTVADSIADGNDYVEIAGNKRHVMSYLGDFLFAPARARSPVKSLSGGEKNRLLLARLFTKPANLIIMDEPTNDLDLETLELLEEKLVDYDGTLLLVSHDRSFLDNVVTSVLVFEGGGVISEHIGGYSDWLANYQNTKAAEIAVKKTESIEKKTSNDTPKKKKLSYKEQKELDELPDLIDRLESEHSAINEKINSPDFYKNDPTMIADTLEKLKTIDKEMEHAFQRWHDLEAMTH</sequence>
<dbReference type="InterPro" id="IPR017871">
    <property type="entry name" value="ABC_transporter-like_CS"/>
</dbReference>
<dbReference type="InterPro" id="IPR032781">
    <property type="entry name" value="ABC_tran_Xtn"/>
</dbReference>
<dbReference type="PROSITE" id="PS50893">
    <property type="entry name" value="ABC_TRANSPORTER_2"/>
    <property type="match status" value="2"/>
</dbReference>
<dbReference type="PANTHER" id="PTHR42855">
    <property type="entry name" value="ABC TRANSPORTER ATP-BINDING SUBUNIT"/>
    <property type="match status" value="1"/>
</dbReference>
<dbReference type="GO" id="GO:0006281">
    <property type="term" value="P:DNA repair"/>
    <property type="evidence" value="ECO:0007669"/>
    <property type="project" value="UniProtKB-KW"/>
</dbReference>
<name>G4SZW9_META2</name>
<evidence type="ECO:0000313" key="13">
    <source>
        <dbReference type="EMBL" id="CCE22257.1"/>
    </source>
</evidence>
<keyword evidence="2 11" id="KW-0677">Repeat</keyword>
<evidence type="ECO:0000313" key="14">
    <source>
        <dbReference type="Proteomes" id="UP000008315"/>
    </source>
</evidence>
<dbReference type="GO" id="GO:0043022">
    <property type="term" value="F:ribosome binding"/>
    <property type="evidence" value="ECO:0007669"/>
    <property type="project" value="UniProtKB-UniRule"/>
</dbReference>